<dbReference type="AlphaFoldDB" id="A0A821Q2K5"/>
<evidence type="ECO:0000256" key="1">
    <source>
        <dbReference type="SAM" id="MobiDB-lite"/>
    </source>
</evidence>
<comment type="caution">
    <text evidence="2">The sequence shown here is derived from an EMBL/GenBank/DDBJ whole genome shotgun (WGS) entry which is preliminary data.</text>
</comment>
<keyword evidence="3" id="KW-1185">Reference proteome</keyword>
<organism evidence="2 3">
    <name type="scientific">Pieris macdunnoughi</name>
    <dbReference type="NCBI Taxonomy" id="345717"/>
    <lineage>
        <taxon>Eukaryota</taxon>
        <taxon>Metazoa</taxon>
        <taxon>Ecdysozoa</taxon>
        <taxon>Arthropoda</taxon>
        <taxon>Hexapoda</taxon>
        <taxon>Insecta</taxon>
        <taxon>Pterygota</taxon>
        <taxon>Neoptera</taxon>
        <taxon>Endopterygota</taxon>
        <taxon>Lepidoptera</taxon>
        <taxon>Glossata</taxon>
        <taxon>Ditrysia</taxon>
        <taxon>Papilionoidea</taxon>
        <taxon>Pieridae</taxon>
        <taxon>Pierinae</taxon>
        <taxon>Pieris</taxon>
    </lineage>
</organism>
<reference evidence="2" key="1">
    <citation type="submission" date="2021-02" db="EMBL/GenBank/DDBJ databases">
        <authorList>
            <person name="Steward A R."/>
        </authorList>
    </citation>
    <scope>NUCLEOTIDE SEQUENCE</scope>
</reference>
<evidence type="ECO:0000313" key="3">
    <source>
        <dbReference type="Proteomes" id="UP000663880"/>
    </source>
</evidence>
<name>A0A821Q2K5_9NEOP</name>
<evidence type="ECO:0000313" key="2">
    <source>
        <dbReference type="EMBL" id="CAF4817502.1"/>
    </source>
</evidence>
<dbReference type="Proteomes" id="UP000663880">
    <property type="component" value="Unassembled WGS sequence"/>
</dbReference>
<protein>
    <submittedName>
        <fullName evidence="2">Uncharacterized protein</fullName>
    </submittedName>
</protein>
<sequence length="128" mass="13103">MLVEWKSDLAGVSAGINYRSPQTSASTLGKEALGPSQLPTCADAVRTRMLRLSQHKEVGCERASIHSVFAAVIAASPQDAALADNCTASGGTTSVCECDTRGREGGRSLAPSGTTGPPTRRAEDAGVA</sequence>
<feature type="region of interest" description="Disordered" evidence="1">
    <location>
        <begin position="89"/>
        <end position="128"/>
    </location>
</feature>
<accession>A0A821Q2K5</accession>
<dbReference type="EMBL" id="CAJOBZ010000008">
    <property type="protein sequence ID" value="CAF4817502.1"/>
    <property type="molecule type" value="Genomic_DNA"/>
</dbReference>
<gene>
    <name evidence="2" type="ORF">PMACD_LOCUS4405</name>
</gene>
<proteinExistence type="predicted"/>